<dbReference type="InterPro" id="IPR002575">
    <property type="entry name" value="Aminoglycoside_PTrfase"/>
</dbReference>
<dbReference type="EMBL" id="AP025516">
    <property type="protein sequence ID" value="BDD86836.1"/>
    <property type="molecule type" value="Genomic_DNA"/>
</dbReference>
<feature type="domain" description="CHK kinase-like" evidence="1">
    <location>
        <begin position="96"/>
        <end position="259"/>
    </location>
</feature>
<dbReference type="Proteomes" id="UP000830055">
    <property type="component" value="Chromosome"/>
</dbReference>
<evidence type="ECO:0000313" key="2">
    <source>
        <dbReference type="EMBL" id="BDD86836.1"/>
    </source>
</evidence>
<dbReference type="Gene3D" id="3.30.200.20">
    <property type="entry name" value="Phosphorylase Kinase, domain 1"/>
    <property type="match status" value="1"/>
</dbReference>
<dbReference type="InterPro" id="IPR015897">
    <property type="entry name" value="CHK_kinase-like"/>
</dbReference>
<keyword evidence="3" id="KW-1185">Reference proteome</keyword>
<gene>
    <name evidence="2" type="ORF">DPPLL_12010</name>
</gene>
<dbReference type="SMART" id="SM00587">
    <property type="entry name" value="CHK"/>
    <property type="match status" value="1"/>
</dbReference>
<dbReference type="Pfam" id="PF01636">
    <property type="entry name" value="APH"/>
    <property type="match status" value="1"/>
</dbReference>
<sequence>MTLSADLTDTIARLLAPLIPGGQQPVLQPLLGDGSARRFFRVFAGGRPLCLAALPAGGSQRELAEAASWLAIVRHLHQAGAPVPQVLGADLSIGLLLFEDFGDCRLHDLLHRDRPRGLALYPEIVRRLAQMQVRGVEGFQTDWCYDAPCYDQAVMVERESLYFLSAFWVDTLFAEEVAGLREEFERLAATAAATCQPLFMHRDFQSRNIMVGEDRLGFIDFQAGRLGPPAYDVASLLIDPYASLSDRQQHQVFALYLEEMGRLGGVDLAALQASYPYLAVQRNLQIIGAFAYLSGRRGKGFFRGFILPSLIMLQNRLADPLFTDLPVLRQTVATSITTYRRMI</sequence>
<protein>
    <recommendedName>
        <fullName evidence="1">CHK kinase-like domain-containing protein</fullName>
    </recommendedName>
</protein>
<evidence type="ECO:0000259" key="1">
    <source>
        <dbReference type="SMART" id="SM00587"/>
    </source>
</evidence>
<organism evidence="2 3">
    <name type="scientific">Desulfofustis limnaeus</name>
    <dbReference type="NCBI Taxonomy" id="2740163"/>
    <lineage>
        <taxon>Bacteria</taxon>
        <taxon>Pseudomonadati</taxon>
        <taxon>Thermodesulfobacteriota</taxon>
        <taxon>Desulfobulbia</taxon>
        <taxon>Desulfobulbales</taxon>
        <taxon>Desulfocapsaceae</taxon>
        <taxon>Desulfofustis</taxon>
    </lineage>
</organism>
<accession>A0ABM7W7I6</accession>
<dbReference type="Gene3D" id="3.90.1200.10">
    <property type="match status" value="1"/>
</dbReference>
<name>A0ABM7W7I6_9BACT</name>
<dbReference type="RefSeq" id="WP_284153907.1">
    <property type="nucleotide sequence ID" value="NZ_AP025516.1"/>
</dbReference>
<dbReference type="SUPFAM" id="SSF56112">
    <property type="entry name" value="Protein kinase-like (PK-like)"/>
    <property type="match status" value="1"/>
</dbReference>
<dbReference type="InterPro" id="IPR011009">
    <property type="entry name" value="Kinase-like_dom_sf"/>
</dbReference>
<evidence type="ECO:0000313" key="3">
    <source>
        <dbReference type="Proteomes" id="UP000830055"/>
    </source>
</evidence>
<reference evidence="2 3" key="1">
    <citation type="submission" date="2022-01" db="EMBL/GenBank/DDBJ databases">
        <title>Desulfofustis limnae sp. nov., a novel mesophilic sulfate-reducing bacterium isolated from marsh soil.</title>
        <authorList>
            <person name="Watanabe M."/>
            <person name="Takahashi A."/>
            <person name="Kojima H."/>
            <person name="Fukui M."/>
        </authorList>
    </citation>
    <scope>NUCLEOTIDE SEQUENCE [LARGE SCALE GENOMIC DNA]</scope>
    <source>
        <strain evidence="2 3">PPLL</strain>
    </source>
</reference>
<proteinExistence type="predicted"/>